<protein>
    <submittedName>
        <fullName evidence="2">Hypothetical_protein</fullName>
    </submittedName>
</protein>
<evidence type="ECO:0000313" key="1">
    <source>
        <dbReference type="EMBL" id="CAI9915687.1"/>
    </source>
</evidence>
<evidence type="ECO:0000313" key="2">
    <source>
        <dbReference type="EMBL" id="CAL6031437.1"/>
    </source>
</evidence>
<name>A0AA86TGR3_9EUKA</name>
<dbReference type="Proteomes" id="UP001642409">
    <property type="component" value="Unassembled WGS sequence"/>
</dbReference>
<comment type="caution">
    <text evidence="1">The sequence shown here is derived from an EMBL/GenBank/DDBJ whole genome shotgun (WGS) entry which is preliminary data.</text>
</comment>
<reference evidence="2 3" key="2">
    <citation type="submission" date="2024-07" db="EMBL/GenBank/DDBJ databases">
        <authorList>
            <person name="Akdeniz Z."/>
        </authorList>
    </citation>
    <scope>NUCLEOTIDE SEQUENCE [LARGE SCALE GENOMIC DNA]</scope>
</reference>
<proteinExistence type="predicted"/>
<keyword evidence="3" id="KW-1185">Reference proteome</keyword>
<evidence type="ECO:0000313" key="3">
    <source>
        <dbReference type="Proteomes" id="UP001642409"/>
    </source>
</evidence>
<dbReference type="AlphaFoldDB" id="A0AA86TGR3"/>
<gene>
    <name evidence="1" type="ORF">HINF_LOCUS3332</name>
    <name evidence="2" type="ORF">HINF_LOCUS34007</name>
</gene>
<organism evidence="1">
    <name type="scientific">Hexamita inflata</name>
    <dbReference type="NCBI Taxonomy" id="28002"/>
    <lineage>
        <taxon>Eukaryota</taxon>
        <taxon>Metamonada</taxon>
        <taxon>Diplomonadida</taxon>
        <taxon>Hexamitidae</taxon>
        <taxon>Hexamitinae</taxon>
        <taxon>Hexamita</taxon>
    </lineage>
</organism>
<sequence length="153" mass="16807">MAYHLQIVIYYNRVNGCAHASSKAVLAPFDVPKLIQYSMSLSQKEHVVPSSDEIIEDGQQFNLVGTQFLAECGTRTDLAHYCAEIIGDLRSGDQCKRTQKTDASSLTGIFSMPDDNANDTNCVRDIHSAPAFPVLHRHLRTANILSSGLVPCL</sequence>
<dbReference type="EMBL" id="CATOUU010000075">
    <property type="protein sequence ID" value="CAI9915687.1"/>
    <property type="molecule type" value="Genomic_DNA"/>
</dbReference>
<accession>A0AA86TGR3</accession>
<reference evidence="1" key="1">
    <citation type="submission" date="2023-06" db="EMBL/GenBank/DDBJ databases">
        <authorList>
            <person name="Kurt Z."/>
        </authorList>
    </citation>
    <scope>NUCLEOTIDE SEQUENCE</scope>
</reference>
<dbReference type="EMBL" id="CAXDID020000119">
    <property type="protein sequence ID" value="CAL6031437.1"/>
    <property type="molecule type" value="Genomic_DNA"/>
</dbReference>